<dbReference type="OrthoDB" id="9974421at2759"/>
<feature type="transmembrane region" description="Helical" evidence="8">
    <location>
        <begin position="55"/>
        <end position="77"/>
    </location>
</feature>
<evidence type="ECO:0000256" key="3">
    <source>
        <dbReference type="ARBA" id="ARBA00022801"/>
    </source>
</evidence>
<keyword evidence="2 8" id="KW-0812">Transmembrane</keyword>
<sequence>MYLNKECRDANIFLLLSLANHLLMASPHRKRRPSLVDQMDTPVKLEAEDSMRQTVQGWLVILPSVLLVLFEGLVSLITANLPKFVLRQCTAVVRFLFGVAGDHETKLNGDIKSTDYLGRKELLHGALDIHEMAGVFNFTIEDHIVQTDDNYLLTLHRLNPESHGIRPNGRVLYFHHGLLMNSEIWLCREDVHENLPLHFLLQGYDCWLGNNRGNKYSGKHLKYKPSQREFWDFSIDEFVRFDIPNNVDYILQTTGKETISYIGFSQGTTQIMAALSVNAALNAKIDKLCVISPATTPRGLNNGLLNSILHFSPNLMYLLFGRNILFAQAGLWAQVMYPKLYLISIDIATRFLFGWKNENMDEADKYVSYYHLYSTTSVKTVVHWFQIMNSARLTMYKDSSSLGANFYTPEYPTRTSLAVPTIIIYGTGDSLVDIDQIRQQLPRKYLKKVVGLEGYEHLDLIWGRRVGDVIKSVGKFLHYDELDGESGKSITINT</sequence>
<comment type="subcellular location">
    <subcellularLocation>
        <location evidence="1">Membrane</location>
        <topology evidence="1">Single-pass membrane protein</topology>
    </subcellularLocation>
</comment>
<keyword evidence="6" id="KW-0443">Lipid metabolism</keyword>
<evidence type="ECO:0000259" key="9">
    <source>
        <dbReference type="Pfam" id="PF00561"/>
    </source>
</evidence>
<evidence type="ECO:0000256" key="5">
    <source>
        <dbReference type="ARBA" id="ARBA00022989"/>
    </source>
</evidence>
<dbReference type="GO" id="GO:0016020">
    <property type="term" value="C:membrane"/>
    <property type="evidence" value="ECO:0007669"/>
    <property type="project" value="UniProtKB-SubCell"/>
</dbReference>
<dbReference type="GO" id="GO:0016042">
    <property type="term" value="P:lipid catabolic process"/>
    <property type="evidence" value="ECO:0007669"/>
    <property type="project" value="UniProtKB-KW"/>
</dbReference>
<dbReference type="EMBL" id="CP014584">
    <property type="protein sequence ID" value="ANZ73240.1"/>
    <property type="molecule type" value="Genomic_DNA"/>
</dbReference>
<evidence type="ECO:0000256" key="4">
    <source>
        <dbReference type="ARBA" id="ARBA00022963"/>
    </source>
</evidence>
<gene>
    <name evidence="10" type="primary">TGL1</name>
    <name evidence="10" type="ORF">ATY40_BA7500263</name>
</gene>
<name>A0A1B2J5L1_PICPA</name>
<keyword evidence="7 8" id="KW-0472">Membrane</keyword>
<dbReference type="InterPro" id="IPR000073">
    <property type="entry name" value="AB_hydrolase_1"/>
</dbReference>
<dbReference type="GO" id="GO:0016787">
    <property type="term" value="F:hydrolase activity"/>
    <property type="evidence" value="ECO:0007669"/>
    <property type="project" value="UniProtKB-KW"/>
</dbReference>
<evidence type="ECO:0000313" key="11">
    <source>
        <dbReference type="Proteomes" id="UP000094565"/>
    </source>
</evidence>
<dbReference type="PANTHER" id="PTHR11005">
    <property type="entry name" value="LYSOSOMAL ACID LIPASE-RELATED"/>
    <property type="match status" value="1"/>
</dbReference>
<dbReference type="Gene3D" id="3.40.50.1820">
    <property type="entry name" value="alpha/beta hydrolase"/>
    <property type="match status" value="1"/>
</dbReference>
<dbReference type="AlphaFoldDB" id="A0A1B2J5L1"/>
<evidence type="ECO:0000313" key="10">
    <source>
        <dbReference type="EMBL" id="ANZ73240.1"/>
    </source>
</evidence>
<dbReference type="Proteomes" id="UP000094565">
    <property type="component" value="Chromosome 1"/>
</dbReference>
<dbReference type="FunFam" id="3.40.50.1820:FF:000095">
    <property type="entry name" value="Triglyceride lipase-cholesterol esterase"/>
    <property type="match status" value="1"/>
</dbReference>
<evidence type="ECO:0000256" key="6">
    <source>
        <dbReference type="ARBA" id="ARBA00023098"/>
    </source>
</evidence>
<dbReference type="SUPFAM" id="SSF53474">
    <property type="entry name" value="alpha/beta-Hydrolases"/>
    <property type="match status" value="1"/>
</dbReference>
<dbReference type="InterPro" id="IPR029058">
    <property type="entry name" value="AB_hydrolase_fold"/>
</dbReference>
<keyword evidence="5 8" id="KW-1133">Transmembrane helix</keyword>
<evidence type="ECO:0000256" key="8">
    <source>
        <dbReference type="SAM" id="Phobius"/>
    </source>
</evidence>
<reference evidence="10 11" key="1">
    <citation type="submission" date="2016-02" db="EMBL/GenBank/DDBJ databases">
        <title>Comparative genomic and transcriptomic foundation for Pichia pastoris.</title>
        <authorList>
            <person name="Love K.R."/>
            <person name="Shah K.A."/>
            <person name="Whittaker C.A."/>
            <person name="Wu J."/>
            <person name="Bartlett M.C."/>
            <person name="Ma D."/>
            <person name="Leeson R.L."/>
            <person name="Priest M."/>
            <person name="Young S.K."/>
            <person name="Love J.C."/>
        </authorList>
    </citation>
    <scope>NUCLEOTIDE SEQUENCE [LARGE SCALE GENOMIC DNA]</scope>
    <source>
        <strain evidence="10 11">ATCC 28485</strain>
    </source>
</reference>
<evidence type="ECO:0000256" key="2">
    <source>
        <dbReference type="ARBA" id="ARBA00022692"/>
    </source>
</evidence>
<keyword evidence="3" id="KW-0378">Hydrolase</keyword>
<accession>A0A1B2J5L1</accession>
<evidence type="ECO:0000256" key="7">
    <source>
        <dbReference type="ARBA" id="ARBA00023136"/>
    </source>
</evidence>
<dbReference type="Pfam" id="PF00561">
    <property type="entry name" value="Abhydrolase_1"/>
    <property type="match status" value="1"/>
</dbReference>
<proteinExistence type="predicted"/>
<protein>
    <submittedName>
        <fullName evidence="10">BA75_00263T0</fullName>
    </submittedName>
</protein>
<evidence type="ECO:0000256" key="1">
    <source>
        <dbReference type="ARBA" id="ARBA00004167"/>
    </source>
</evidence>
<keyword evidence="4" id="KW-0442">Lipid degradation</keyword>
<feature type="domain" description="AB hydrolase-1" evidence="9">
    <location>
        <begin position="171"/>
        <end position="463"/>
    </location>
</feature>
<keyword evidence="11" id="KW-1185">Reference proteome</keyword>
<organism evidence="10 11">
    <name type="scientific">Komagataella pastoris</name>
    <name type="common">Yeast</name>
    <name type="synonym">Pichia pastoris</name>
    <dbReference type="NCBI Taxonomy" id="4922"/>
    <lineage>
        <taxon>Eukaryota</taxon>
        <taxon>Fungi</taxon>
        <taxon>Dikarya</taxon>
        <taxon>Ascomycota</taxon>
        <taxon>Saccharomycotina</taxon>
        <taxon>Pichiomycetes</taxon>
        <taxon>Pichiales</taxon>
        <taxon>Pichiaceae</taxon>
        <taxon>Komagataella</taxon>
    </lineage>
</organism>